<reference evidence="6" key="3">
    <citation type="submission" date="2022-06" db="UniProtKB">
        <authorList>
            <consortium name="EnsemblMetazoa"/>
        </authorList>
    </citation>
    <scope>IDENTIFICATION</scope>
</reference>
<keyword evidence="7" id="KW-1185">Reference proteome</keyword>
<dbReference type="CDD" id="cd13193">
    <property type="entry name" value="FERM_C_FARP1-like"/>
    <property type="match status" value="1"/>
</dbReference>
<dbReference type="OrthoDB" id="9990815at2759"/>
<reference evidence="7" key="1">
    <citation type="journal article" date="2020" name="PLoS Negl. Trop. Dis.">
        <title>High-quality nuclear genome for Sarcoptes scabiei-A critical resource for a neglected parasite.</title>
        <authorList>
            <person name="Korhonen P.K."/>
            <person name="Gasser R.B."/>
            <person name="Ma G."/>
            <person name="Wang T."/>
            <person name="Stroehlein A.J."/>
            <person name="Young N.D."/>
            <person name="Ang C.S."/>
            <person name="Fernando D.D."/>
            <person name="Lu H.C."/>
            <person name="Taylor S."/>
            <person name="Reynolds S.L."/>
            <person name="Mofiz E."/>
            <person name="Najaraj S.H."/>
            <person name="Gowda H."/>
            <person name="Madugundu A."/>
            <person name="Renuse S."/>
            <person name="Holt D."/>
            <person name="Pandey A."/>
            <person name="Papenfuss A.T."/>
            <person name="Fischer K."/>
        </authorList>
    </citation>
    <scope>NUCLEOTIDE SEQUENCE [LARGE SCALE GENOMIC DNA]</scope>
</reference>
<dbReference type="InterPro" id="IPR018979">
    <property type="entry name" value="FERM_N"/>
</dbReference>
<dbReference type="Gene3D" id="3.10.20.90">
    <property type="entry name" value="Phosphatidylinositol 3-kinase Catalytic Subunit, Chain A, domain 1"/>
    <property type="match status" value="1"/>
</dbReference>
<gene>
    <name evidence="5" type="ORF">SSS_1837</name>
</gene>
<dbReference type="InterPro" id="IPR051835">
    <property type="entry name" value="RAC1-GEF"/>
</dbReference>
<sequence>MNSVTNVDYRNENSSANRSSRMKPEKLYQPIDIEINFLDESKTIFQIHRKALAKDLFYQVCQSLNLIEFDYFGLEYLGSNMIQYWLDLERPIHRQLSLSMDRLKMNFAVKFYTTEPSKLEDELTSRYLFALQIKKDLACECSDHLYVSQFNLIPNQDEEFELNVMENHQKLKGLSPAEADLKLLELAKDLEMYGVKLSAVKDHDGISLNLAVVHHGILIFQNHTKVNTFDWNKIRKLSFKRKRFFIKLHQEEFFGDVLQFIFQHRNECKNFWKKCIEQHSFFKCIEIKQKARKKLRIFSRGSSFRYTGRTQQQISEFVRLNNQIGYQRSFRRSSSVNKFNSLSRENHLRVYSSDMVASLMSSAIGSRNNNADSVSFSSTSYDQTNNRLNYHKSCDTIDQNSGYNYYLLHSMISYAAEKKAFQRHSKSYCLHANDDSQTTIDSKSVSAAFLRDNFFLKKTQSFSPKSSACLIRFKYNQLNCSSISKSIIDDQHFFFAVKFFKDKRKNFKFLLAKNLPSIQNYCQIDDTVDDPLQEFILNLHELRDYLYTCFRCQTKKLLYIKDESDLPTCILLRNLLECFQNDFRQYNYKFNLDDYYDRFRDRAQQKLDQFRPTDLILLSYLRTMQLF</sequence>
<protein>
    <submittedName>
        <fullName evidence="5">Putative ferm, rhogef and pleckstrin domain-containing protein</fullName>
    </submittedName>
</protein>
<evidence type="ECO:0000256" key="3">
    <source>
        <dbReference type="SAM" id="MobiDB-lite"/>
    </source>
</evidence>
<dbReference type="AlphaFoldDB" id="A0A834VCH0"/>
<comment type="subcellular location">
    <subcellularLocation>
        <location evidence="1">Cell junction</location>
    </subcellularLocation>
</comment>
<evidence type="ECO:0000256" key="1">
    <source>
        <dbReference type="ARBA" id="ARBA00004282"/>
    </source>
</evidence>
<evidence type="ECO:0000256" key="2">
    <source>
        <dbReference type="ARBA" id="ARBA00022949"/>
    </source>
</evidence>
<evidence type="ECO:0000313" key="5">
    <source>
        <dbReference type="EMBL" id="KAF7490244.1"/>
    </source>
</evidence>
<feature type="domain" description="FERM" evidence="4">
    <location>
        <begin position="1"/>
        <end position="286"/>
    </location>
</feature>
<dbReference type="InterPro" id="IPR019747">
    <property type="entry name" value="FERM_CS"/>
</dbReference>
<dbReference type="PROSITE" id="PS50057">
    <property type="entry name" value="FERM_3"/>
    <property type="match status" value="1"/>
</dbReference>
<dbReference type="EnsemblMetazoa" id="SSS_1837s_mrna">
    <property type="protein sequence ID" value="KAF7490244.1"/>
    <property type="gene ID" value="SSS_1837"/>
</dbReference>
<dbReference type="PANTHER" id="PTHR45858">
    <property type="entry name" value="FERM DOMAIN CONTAINING PROTEIN"/>
    <property type="match status" value="1"/>
</dbReference>
<dbReference type="Gene3D" id="2.30.29.30">
    <property type="entry name" value="Pleckstrin-homology domain (PH domain)/Phosphotyrosine-binding domain (PTB)"/>
    <property type="match status" value="1"/>
</dbReference>
<dbReference type="Pfam" id="PF00373">
    <property type="entry name" value="FERM_M"/>
    <property type="match status" value="1"/>
</dbReference>
<evidence type="ECO:0000313" key="7">
    <source>
        <dbReference type="Proteomes" id="UP000070412"/>
    </source>
</evidence>
<organism evidence="5">
    <name type="scientific">Sarcoptes scabiei</name>
    <name type="common">Itch mite</name>
    <name type="synonym">Acarus scabiei</name>
    <dbReference type="NCBI Taxonomy" id="52283"/>
    <lineage>
        <taxon>Eukaryota</taxon>
        <taxon>Metazoa</taxon>
        <taxon>Ecdysozoa</taxon>
        <taxon>Arthropoda</taxon>
        <taxon>Chelicerata</taxon>
        <taxon>Arachnida</taxon>
        <taxon>Acari</taxon>
        <taxon>Acariformes</taxon>
        <taxon>Sarcoptiformes</taxon>
        <taxon>Astigmata</taxon>
        <taxon>Psoroptidia</taxon>
        <taxon>Sarcoptoidea</taxon>
        <taxon>Sarcoptidae</taxon>
        <taxon>Sarcoptinae</taxon>
        <taxon>Sarcoptes</taxon>
    </lineage>
</organism>
<dbReference type="GO" id="GO:0009887">
    <property type="term" value="P:animal organ morphogenesis"/>
    <property type="evidence" value="ECO:0007669"/>
    <property type="project" value="UniProtKB-ARBA"/>
</dbReference>
<evidence type="ECO:0000259" key="4">
    <source>
        <dbReference type="PROSITE" id="PS50057"/>
    </source>
</evidence>
<name>A0A834VCH0_SARSC</name>
<dbReference type="Gene3D" id="1.20.80.10">
    <property type="match status" value="1"/>
</dbReference>
<keyword evidence="2" id="KW-0965">Cell junction</keyword>
<dbReference type="FunFam" id="2.30.29.30:FF:000002">
    <property type="entry name" value="Band 4.1-like protein 5 isoform 1"/>
    <property type="match status" value="1"/>
</dbReference>
<dbReference type="GO" id="GO:0048731">
    <property type="term" value="P:system development"/>
    <property type="evidence" value="ECO:0007669"/>
    <property type="project" value="UniProtKB-ARBA"/>
</dbReference>
<dbReference type="InterPro" id="IPR014352">
    <property type="entry name" value="FERM/acyl-CoA-bd_prot_sf"/>
</dbReference>
<dbReference type="CDD" id="cd14473">
    <property type="entry name" value="FERM_B-lobe"/>
    <property type="match status" value="1"/>
</dbReference>
<proteinExistence type="predicted"/>
<dbReference type="GO" id="GO:0071944">
    <property type="term" value="C:cell periphery"/>
    <property type="evidence" value="ECO:0007669"/>
    <property type="project" value="UniProtKB-ARBA"/>
</dbReference>
<dbReference type="PROSITE" id="PS00660">
    <property type="entry name" value="FERM_1"/>
    <property type="match status" value="1"/>
</dbReference>
<dbReference type="SUPFAM" id="SSF54236">
    <property type="entry name" value="Ubiquitin-like"/>
    <property type="match status" value="1"/>
</dbReference>
<dbReference type="Pfam" id="PF09380">
    <property type="entry name" value="FERM_C"/>
    <property type="match status" value="1"/>
</dbReference>
<dbReference type="InterPro" id="IPR029071">
    <property type="entry name" value="Ubiquitin-like_domsf"/>
</dbReference>
<dbReference type="InterPro" id="IPR011993">
    <property type="entry name" value="PH-like_dom_sf"/>
</dbReference>
<dbReference type="InterPro" id="IPR018980">
    <property type="entry name" value="FERM_PH-like_C"/>
</dbReference>
<dbReference type="InterPro" id="IPR019748">
    <property type="entry name" value="FERM_central"/>
</dbReference>
<reference evidence="5" key="2">
    <citation type="submission" date="2020-01" db="EMBL/GenBank/DDBJ databases">
        <authorList>
            <person name="Korhonen P.K.K."/>
            <person name="Guangxu M.G."/>
            <person name="Wang T.W."/>
            <person name="Stroehlein A.J.S."/>
            <person name="Young N.D."/>
            <person name="Ang C.-S.A."/>
            <person name="Fernando D.W.F."/>
            <person name="Lu H.L."/>
            <person name="Taylor S.T."/>
            <person name="Ehtesham M.E.M."/>
            <person name="Najaraj S.H.N."/>
            <person name="Harsha G.H.G."/>
            <person name="Madugundu A.M."/>
            <person name="Renuse S.R."/>
            <person name="Holt D.H."/>
            <person name="Pandey A.P."/>
            <person name="Papenfuss A.P."/>
            <person name="Gasser R.B.G."/>
            <person name="Fischer K.F."/>
        </authorList>
    </citation>
    <scope>NUCLEOTIDE SEQUENCE</scope>
    <source>
        <strain evidence="5">SSS_KF_BRIS2020</strain>
    </source>
</reference>
<dbReference type="Pfam" id="PF09379">
    <property type="entry name" value="FERM_N"/>
    <property type="match status" value="1"/>
</dbReference>
<dbReference type="Proteomes" id="UP000070412">
    <property type="component" value="Unassembled WGS sequence"/>
</dbReference>
<evidence type="ECO:0000313" key="6">
    <source>
        <dbReference type="EnsemblMetazoa" id="KAF7490244.1"/>
    </source>
</evidence>
<dbReference type="EMBL" id="WVUK01000062">
    <property type="protein sequence ID" value="KAF7490244.1"/>
    <property type="molecule type" value="Genomic_DNA"/>
</dbReference>
<dbReference type="SMART" id="SM01195">
    <property type="entry name" value="FA"/>
    <property type="match status" value="1"/>
</dbReference>
<dbReference type="SMART" id="SM01196">
    <property type="entry name" value="FERM_C"/>
    <property type="match status" value="1"/>
</dbReference>
<dbReference type="GO" id="GO:0070161">
    <property type="term" value="C:anchoring junction"/>
    <property type="evidence" value="ECO:0007669"/>
    <property type="project" value="UniProtKB-SubCell"/>
</dbReference>
<accession>A0A834VCH0</accession>
<feature type="region of interest" description="Disordered" evidence="3">
    <location>
        <begin position="1"/>
        <end position="23"/>
    </location>
</feature>
<dbReference type="InterPro" id="IPR035963">
    <property type="entry name" value="FERM_2"/>
</dbReference>
<dbReference type="InterPro" id="IPR041788">
    <property type="entry name" value="FARP1/FARP2/FRMD7_FERM_C"/>
</dbReference>
<dbReference type="GO" id="GO:0005085">
    <property type="term" value="F:guanyl-nucleotide exchange factor activity"/>
    <property type="evidence" value="ECO:0007669"/>
    <property type="project" value="TreeGrafter"/>
</dbReference>
<dbReference type="PANTHER" id="PTHR45858:SF5">
    <property type="entry name" value="MOESIN_EZRIN_RADIXIN HOMOLOG 1"/>
    <property type="match status" value="1"/>
</dbReference>
<dbReference type="SUPFAM" id="SSF50729">
    <property type="entry name" value="PH domain-like"/>
    <property type="match status" value="1"/>
</dbReference>
<dbReference type="SUPFAM" id="SSF47031">
    <property type="entry name" value="Second domain of FERM"/>
    <property type="match status" value="1"/>
</dbReference>
<dbReference type="SMART" id="SM00295">
    <property type="entry name" value="B41"/>
    <property type="match status" value="1"/>
</dbReference>
<dbReference type="InterPro" id="IPR014847">
    <property type="entry name" value="FA"/>
</dbReference>
<dbReference type="InterPro" id="IPR019749">
    <property type="entry name" value="Band_41_domain"/>
</dbReference>
<dbReference type="InterPro" id="IPR000299">
    <property type="entry name" value="FERM_domain"/>
</dbReference>